<dbReference type="Gene3D" id="3.90.1640.10">
    <property type="entry name" value="inorganic pyrophosphatase (n-terminal core)"/>
    <property type="match status" value="1"/>
</dbReference>
<evidence type="ECO:0000256" key="3">
    <source>
        <dbReference type="ARBA" id="ARBA00022555"/>
    </source>
</evidence>
<feature type="domain" description="CBS" evidence="13">
    <location>
        <begin position="373"/>
        <end position="429"/>
    </location>
</feature>
<dbReference type="EMBL" id="CP003348">
    <property type="protein sequence ID" value="AFM01170.1"/>
    <property type="molecule type" value="Genomic_DNA"/>
</dbReference>
<proteinExistence type="inferred from homology"/>
<dbReference type="SUPFAM" id="SSF54631">
    <property type="entry name" value="CBS-domain pair"/>
    <property type="match status" value="1"/>
</dbReference>
<evidence type="ECO:0000256" key="12">
    <source>
        <dbReference type="RuleBase" id="RU003953"/>
    </source>
</evidence>
<keyword evidence="6" id="KW-0548">Nucleotidyltransferase</keyword>
<dbReference type="GO" id="GO:0046872">
    <property type="term" value="F:metal ion binding"/>
    <property type="evidence" value="ECO:0007669"/>
    <property type="project" value="UniProtKB-KW"/>
</dbReference>
<dbReference type="CDD" id="cd04595">
    <property type="entry name" value="CBS_pair_DHH_polyA_Pol_assoc"/>
    <property type="match status" value="1"/>
</dbReference>
<dbReference type="InterPro" id="IPR043519">
    <property type="entry name" value="NT_sf"/>
</dbReference>
<accession>I4AB35</accession>
<dbReference type="HOGENOM" id="CLU_015961_5_0_9"/>
<feature type="domain" description="CBS" evidence="13">
    <location>
        <begin position="311"/>
        <end position="369"/>
    </location>
</feature>
<keyword evidence="4 12" id="KW-0808">Transferase</keyword>
<comment type="cofactor">
    <cofactor evidence="1">
        <name>Mg(2+)</name>
        <dbReference type="ChEBI" id="CHEBI:18420"/>
    </cofactor>
</comment>
<dbReference type="Pfam" id="PF02272">
    <property type="entry name" value="DHHA1"/>
    <property type="match status" value="1"/>
</dbReference>
<dbReference type="GO" id="GO:0000166">
    <property type="term" value="F:nucleotide binding"/>
    <property type="evidence" value="ECO:0007669"/>
    <property type="project" value="UniProtKB-KW"/>
</dbReference>
<protein>
    <submittedName>
        <fullName evidence="14">tRNA nucleotidyltransferase/poly(A) polymerase</fullName>
    </submittedName>
</protein>
<evidence type="ECO:0000256" key="4">
    <source>
        <dbReference type="ARBA" id="ARBA00022679"/>
    </source>
</evidence>
<reference evidence="14 15" key="2">
    <citation type="journal article" date="2015" name="J. Bacteriol.">
        <title>Genomic, proteomic, and biochemical analysis of the organohalide respiratory pathway in Desulfitobacterium dehalogenans.</title>
        <authorList>
            <person name="Kruse T."/>
            <person name="van de Pas B.A."/>
            <person name="Atteia A."/>
            <person name="Krab K."/>
            <person name="Hagen W.R."/>
            <person name="Goodwin L."/>
            <person name="Chain P."/>
            <person name="Boeren S."/>
            <person name="Maphosa F."/>
            <person name="Schraa G."/>
            <person name="de Vos W.M."/>
            <person name="van der Oost J."/>
            <person name="Smidt H."/>
            <person name="Stams A.J."/>
        </authorList>
    </citation>
    <scope>NUCLEOTIDE SEQUENCE [LARGE SCALE GENOMIC DNA]</scope>
    <source>
        <strain evidence="15">ATCC 51507 / DSM 9161 / JW/IU-DC1</strain>
    </source>
</reference>
<dbReference type="PANTHER" id="PTHR47788:SF1">
    <property type="entry name" value="A-ADDING TRNA NUCLEOTIDYLTRANSFERASE"/>
    <property type="match status" value="1"/>
</dbReference>
<dbReference type="PANTHER" id="PTHR47788">
    <property type="entry name" value="POLYA POLYMERASE"/>
    <property type="match status" value="1"/>
</dbReference>
<dbReference type="Proteomes" id="UP000006053">
    <property type="component" value="Chromosome"/>
</dbReference>
<dbReference type="InterPro" id="IPR038763">
    <property type="entry name" value="DHH_sf"/>
</dbReference>
<dbReference type="OrthoDB" id="9805698at2"/>
<dbReference type="InterPro" id="IPR000644">
    <property type="entry name" value="CBS_dom"/>
</dbReference>
<evidence type="ECO:0000256" key="1">
    <source>
        <dbReference type="ARBA" id="ARBA00001946"/>
    </source>
</evidence>
<dbReference type="SUPFAM" id="SSF81301">
    <property type="entry name" value="Nucleotidyltransferase"/>
    <property type="match status" value="1"/>
</dbReference>
<evidence type="ECO:0000256" key="9">
    <source>
        <dbReference type="ARBA" id="ARBA00022842"/>
    </source>
</evidence>
<organism evidence="14 15">
    <name type="scientific">Desulfitobacterium dehalogenans (strain ATCC 51507 / DSM 9161 / JW/IU-DC1)</name>
    <dbReference type="NCBI Taxonomy" id="756499"/>
    <lineage>
        <taxon>Bacteria</taxon>
        <taxon>Bacillati</taxon>
        <taxon>Bacillota</taxon>
        <taxon>Clostridia</taxon>
        <taxon>Eubacteriales</taxon>
        <taxon>Desulfitobacteriaceae</taxon>
        <taxon>Desulfitobacterium</taxon>
    </lineage>
</organism>
<dbReference type="eggNOG" id="COG0517">
    <property type="taxonomic scope" value="Bacteria"/>
</dbReference>
<dbReference type="Gene3D" id="3.10.580.10">
    <property type="entry name" value="CBS-domain"/>
    <property type="match status" value="1"/>
</dbReference>
<dbReference type="InterPro" id="IPR046342">
    <property type="entry name" value="CBS_dom_sf"/>
</dbReference>
<keyword evidence="3" id="KW-0820">tRNA-binding</keyword>
<evidence type="ECO:0000259" key="13">
    <source>
        <dbReference type="PROSITE" id="PS51371"/>
    </source>
</evidence>
<reference evidence="15" key="1">
    <citation type="submission" date="2012-06" db="EMBL/GenBank/DDBJ databases">
        <title>Complete sequence of Desulfitobacterium dehalogenans ATCC 51507.</title>
        <authorList>
            <person name="Lucas S."/>
            <person name="Han J."/>
            <person name="Lapidus A."/>
            <person name="Cheng J.-F."/>
            <person name="Goodwin L."/>
            <person name="Pitluck S."/>
            <person name="Peters L."/>
            <person name="Ovchinnikova G."/>
            <person name="Teshima H."/>
            <person name="Detter J.C."/>
            <person name="Han C."/>
            <person name="Tapia R."/>
            <person name="Land M."/>
            <person name="Hauser L."/>
            <person name="Kyrpides N."/>
            <person name="Ivanova N."/>
            <person name="Pagani I."/>
            <person name="Kruse T."/>
            <person name="de Vos W.M."/>
            <person name="Smidt H."/>
            <person name="Woyke T."/>
        </authorList>
    </citation>
    <scope>NUCLEOTIDE SEQUENCE [LARGE SCALE GENOMIC DNA]</scope>
    <source>
        <strain evidence="15">ATCC 51507 / DSM 9161 / JW/IU-DC1</strain>
    </source>
</reference>
<sequence length="873" mass="98256" precursor="true">MIVILTHRQMDFDALASMVAAQKIFPDSFMVVDGKSNPYVQDFIALAKDRLPFLRPKDVDWTRVEKIVLVDTHNLQRAAGIKEEVFDQIPLIVYDHHPYYGSLTDQMHIESIGSCTTLLIEEIRKMAIQLSPFEATLLALGIYDDTGSLLFESTTVRDVKAVAYLLEQGANLGVVAEYLRKPLIEDQKELLQQLLDNGKTKDFQGQPVYISWAEGDEYVGGLALLAHRVGEMEGAETLFLVVQMENRVYLVGRSRGRGLEVNRIVQTFGGAGHARAASATVKNASVDEILKQLDGELERQAHRINRVKDIMSYPVKTVSPEMKLSEVEQILLKYGHTGVPVAQENQLVGIISRRDVDKAIKHGLAHAPVKGFMTKDVVVVDAGSSWEDVQRTMVQHDIGRVPVLEDGKLAGIVSRSDILRIVHGSAVPTEMSLTRHRSLAMREDILHLFEELPERIRSLLGSAQQVADELGYSVFVVGGFVRDILLKVPTQDLDFVIEGDGHAFARALADQLQDVQVVFHDQFGTARLDFSDGSHLDVASSRREDYSSPGALPQVEESRLRDDMFRRDFTINAMAIAINSIHYGELVDYYGGLRDLKQGEIRFLHNLSFIEDPTRILRALRFAGRYGFRLAKETREGLYTALDAGVLQKLSIERFTEEFMHMLSELKFGVMGESMLLMGVLRKWFGAELPWDFTHPKLNQEISPERKLLISLRRMDKSQFEKVQEKLRLPREIKGIAYKYFDVMTGLISLGIAGEPSEASSYSKEKISLRSLDQYLEGIPAILMEVFLWDERFCDSVETYVEAVNGIHQTTDGMTLRQWGVKEGPDIGRILKAVRLAWLEGKIHTGEEEKEFVLSFLKGGLSNRPKGETTCST</sequence>
<dbReference type="InterPro" id="IPR002646">
    <property type="entry name" value="PolA_pol_head_dom"/>
</dbReference>
<dbReference type="Gene3D" id="1.10.3090.10">
    <property type="entry name" value="cca-adding enzyme, domain 2"/>
    <property type="match status" value="1"/>
</dbReference>
<dbReference type="AlphaFoldDB" id="I4AB35"/>
<dbReference type="Pfam" id="PF01743">
    <property type="entry name" value="PolyA_pol"/>
    <property type="match status" value="1"/>
</dbReference>
<comment type="similarity">
    <text evidence="2 12">Belongs to the tRNA nucleotidyltransferase/poly(A) polymerase family.</text>
</comment>
<dbReference type="STRING" id="756499.Desde_2867"/>
<dbReference type="SUPFAM" id="SSF64182">
    <property type="entry name" value="DHH phosphoesterases"/>
    <property type="match status" value="1"/>
</dbReference>
<keyword evidence="11" id="KW-0129">CBS domain</keyword>
<name>I4AB35_DESDJ</name>
<dbReference type="KEGG" id="ddh:Desde_2867"/>
<dbReference type="SMART" id="SM00116">
    <property type="entry name" value="CBS"/>
    <property type="match status" value="2"/>
</dbReference>
<dbReference type="RefSeq" id="WP_014794650.1">
    <property type="nucleotide sequence ID" value="NC_018017.1"/>
</dbReference>
<keyword evidence="9" id="KW-0460">Magnesium</keyword>
<evidence type="ECO:0000313" key="15">
    <source>
        <dbReference type="Proteomes" id="UP000006053"/>
    </source>
</evidence>
<dbReference type="InterPro" id="IPR003156">
    <property type="entry name" value="DHHA1_dom"/>
</dbReference>
<evidence type="ECO:0000256" key="2">
    <source>
        <dbReference type="ARBA" id="ARBA00007265"/>
    </source>
</evidence>
<dbReference type="CDD" id="cd05398">
    <property type="entry name" value="NT_ClassII-CCAase"/>
    <property type="match status" value="1"/>
</dbReference>
<keyword evidence="15" id="KW-1185">Reference proteome</keyword>
<dbReference type="SUPFAM" id="SSF81891">
    <property type="entry name" value="Poly A polymerase C-terminal region-like"/>
    <property type="match status" value="1"/>
</dbReference>
<gene>
    <name evidence="14" type="ordered locus">Desde_2867</name>
</gene>
<dbReference type="Pfam" id="PF00571">
    <property type="entry name" value="CBS"/>
    <property type="match status" value="2"/>
</dbReference>
<dbReference type="eggNOG" id="COG0617">
    <property type="taxonomic scope" value="Bacteria"/>
</dbReference>
<dbReference type="GO" id="GO:0016779">
    <property type="term" value="F:nucleotidyltransferase activity"/>
    <property type="evidence" value="ECO:0007669"/>
    <property type="project" value="UniProtKB-KW"/>
</dbReference>
<keyword evidence="8" id="KW-0547">Nucleotide-binding</keyword>
<dbReference type="GO" id="GO:0008033">
    <property type="term" value="P:tRNA processing"/>
    <property type="evidence" value="ECO:0007669"/>
    <property type="project" value="UniProtKB-KW"/>
</dbReference>
<dbReference type="Gene3D" id="3.30.460.10">
    <property type="entry name" value="Beta Polymerase, domain 2"/>
    <property type="match status" value="1"/>
</dbReference>
<evidence type="ECO:0000256" key="6">
    <source>
        <dbReference type="ARBA" id="ARBA00022695"/>
    </source>
</evidence>
<keyword evidence="5" id="KW-0819">tRNA processing</keyword>
<dbReference type="eggNOG" id="COG0618">
    <property type="taxonomic scope" value="Bacteria"/>
</dbReference>
<dbReference type="InterPro" id="IPR001667">
    <property type="entry name" value="DDH_dom"/>
</dbReference>
<dbReference type="InterPro" id="IPR052390">
    <property type="entry name" value="tRNA_nt/polyA_polymerase"/>
</dbReference>
<dbReference type="Gene3D" id="3.10.310.30">
    <property type="match status" value="1"/>
</dbReference>
<evidence type="ECO:0000256" key="7">
    <source>
        <dbReference type="ARBA" id="ARBA00022723"/>
    </source>
</evidence>
<keyword evidence="10 12" id="KW-0694">RNA-binding</keyword>
<keyword evidence="7" id="KW-0479">Metal-binding</keyword>
<evidence type="ECO:0000256" key="5">
    <source>
        <dbReference type="ARBA" id="ARBA00022694"/>
    </source>
</evidence>
<evidence type="ECO:0000256" key="8">
    <source>
        <dbReference type="ARBA" id="ARBA00022741"/>
    </source>
</evidence>
<dbReference type="Pfam" id="PF01368">
    <property type="entry name" value="DHH"/>
    <property type="match status" value="1"/>
</dbReference>
<evidence type="ECO:0000256" key="10">
    <source>
        <dbReference type="ARBA" id="ARBA00022884"/>
    </source>
</evidence>
<dbReference type="GO" id="GO:0000049">
    <property type="term" value="F:tRNA binding"/>
    <property type="evidence" value="ECO:0007669"/>
    <property type="project" value="UniProtKB-KW"/>
</dbReference>
<dbReference type="PROSITE" id="PS51371">
    <property type="entry name" value="CBS"/>
    <property type="match status" value="2"/>
</dbReference>
<evidence type="ECO:0000256" key="11">
    <source>
        <dbReference type="PROSITE-ProRule" id="PRU00703"/>
    </source>
</evidence>
<evidence type="ECO:0000313" key="14">
    <source>
        <dbReference type="EMBL" id="AFM01170.1"/>
    </source>
</evidence>